<comment type="caution">
    <text evidence="2">The sequence shown here is derived from an EMBL/GenBank/DDBJ whole genome shotgun (WGS) entry which is preliminary data.</text>
</comment>
<dbReference type="SUPFAM" id="SSF89000">
    <property type="entry name" value="post-HMGL domain-like"/>
    <property type="match status" value="1"/>
</dbReference>
<protein>
    <submittedName>
        <fullName evidence="2">Carboxylase</fullName>
    </submittedName>
</protein>
<dbReference type="PANTHER" id="PTHR43778:SF2">
    <property type="entry name" value="PYRUVATE CARBOXYLASE, MITOCHONDRIAL"/>
    <property type="match status" value="1"/>
</dbReference>
<dbReference type="InterPro" id="IPR055268">
    <property type="entry name" value="PCB-like"/>
</dbReference>
<feature type="domain" description="Pyruvate carboxyltransferase" evidence="1">
    <location>
        <begin position="33"/>
        <end position="294"/>
    </location>
</feature>
<dbReference type="AlphaFoldDB" id="A0A317DHF6"/>
<dbReference type="EMBL" id="QGKS01000258">
    <property type="protein sequence ID" value="PWR13620.1"/>
    <property type="molecule type" value="Genomic_DNA"/>
</dbReference>
<dbReference type="GO" id="GO:0006094">
    <property type="term" value="P:gluconeogenesis"/>
    <property type="evidence" value="ECO:0007669"/>
    <property type="project" value="TreeGrafter"/>
</dbReference>
<dbReference type="PANTHER" id="PTHR43778">
    <property type="entry name" value="PYRUVATE CARBOXYLASE"/>
    <property type="match status" value="1"/>
</dbReference>
<dbReference type="Pfam" id="PF02436">
    <property type="entry name" value="PYC_OADA"/>
    <property type="match status" value="1"/>
</dbReference>
<dbReference type="CDD" id="cd07937">
    <property type="entry name" value="DRE_TIM_PC_TC_5S"/>
    <property type="match status" value="1"/>
</dbReference>
<name>A0A317DHF6_9ACTN</name>
<dbReference type="NCBIfam" id="NF006761">
    <property type="entry name" value="PRK09282.1"/>
    <property type="match status" value="1"/>
</dbReference>
<dbReference type="InterPro" id="IPR000891">
    <property type="entry name" value="PYR_CT"/>
</dbReference>
<dbReference type="GO" id="GO:0004736">
    <property type="term" value="F:pyruvate carboxylase activity"/>
    <property type="evidence" value="ECO:0007669"/>
    <property type="project" value="TreeGrafter"/>
</dbReference>
<dbReference type="Gene3D" id="3.20.20.70">
    <property type="entry name" value="Aldolase class I"/>
    <property type="match status" value="1"/>
</dbReference>
<sequence>MARRPARLHLLEPAHHLGGQQLERGSPTVSKRAGLIDTTLRDGNQSLWATRMTTDMMLPILPAMDRAGYHSLEFMATVNMDVCVRFLGENPWERIRRVRQHVRHTPLRMMGMAYFFSISRVYPDEVVELFNKTAARAGIEHMWITAGMNDVRTTEVGIRAAREAGCRTEGSIQFTISPMHTDEFFANAAAEFIALGVDALIVKDAGGLLTPERAATLFPALRQACGDVPIYCHSHCITGMGPAANIAAIQHGASAIWTCTAPLANGPSLPADDAMTRSLRWQGYETGVDEEATAEIAAYFRDLAARLGKPTGTIAEYDPGYYVHQMPGGMLANFREQLAQVGMSDRLAAVMEEMPRVRAEFGYPNVQTPFSQFIGTQALLNVVHGRYEIVPDEIRNYLLGYWGRTPAPVDQNLLDRVAQGEEPVTERPSALAEPILDRVRKQHGPFHTDEDLLLATLFMPEVLEEMRASQRKRARNNLSMADAGSIAQLVREASKIPGVKHVRLTVPR</sequence>
<dbReference type="InterPro" id="IPR013785">
    <property type="entry name" value="Aldolase_TIM"/>
</dbReference>
<accession>A0A317DHF6</accession>
<evidence type="ECO:0000313" key="3">
    <source>
        <dbReference type="Proteomes" id="UP000246050"/>
    </source>
</evidence>
<dbReference type="PROSITE" id="PS50991">
    <property type="entry name" value="PYR_CT"/>
    <property type="match status" value="1"/>
</dbReference>
<dbReference type="Proteomes" id="UP000246050">
    <property type="component" value="Unassembled WGS sequence"/>
</dbReference>
<evidence type="ECO:0000259" key="1">
    <source>
        <dbReference type="PROSITE" id="PS50991"/>
    </source>
</evidence>
<reference evidence="2 3" key="1">
    <citation type="submission" date="2018-05" db="EMBL/GenBank/DDBJ databases">
        <title>Micromonosporas from Atacama Desert.</title>
        <authorList>
            <person name="Carro L."/>
            <person name="Golinska P."/>
            <person name="Klenk H.-P."/>
            <person name="Goodfellow M."/>
        </authorList>
    </citation>
    <scope>NUCLEOTIDE SEQUENCE [LARGE SCALE GENOMIC DNA]</scope>
    <source>
        <strain evidence="2 3">4G51</strain>
    </source>
</reference>
<dbReference type="Pfam" id="PF00682">
    <property type="entry name" value="HMGL-like"/>
    <property type="match status" value="1"/>
</dbReference>
<organism evidence="2 3">
    <name type="scientific">Micromonospora sicca</name>
    <dbReference type="NCBI Taxonomy" id="2202420"/>
    <lineage>
        <taxon>Bacteria</taxon>
        <taxon>Bacillati</taxon>
        <taxon>Actinomycetota</taxon>
        <taxon>Actinomycetes</taxon>
        <taxon>Micromonosporales</taxon>
        <taxon>Micromonosporaceae</taxon>
        <taxon>Micromonospora</taxon>
    </lineage>
</organism>
<dbReference type="GO" id="GO:0005737">
    <property type="term" value="C:cytoplasm"/>
    <property type="evidence" value="ECO:0007669"/>
    <property type="project" value="TreeGrafter"/>
</dbReference>
<dbReference type="InterPro" id="IPR003379">
    <property type="entry name" value="Carboxylase_cons_dom"/>
</dbReference>
<proteinExistence type="predicted"/>
<evidence type="ECO:0000313" key="2">
    <source>
        <dbReference type="EMBL" id="PWR13620.1"/>
    </source>
</evidence>
<gene>
    <name evidence="2" type="ORF">DKT69_20015</name>
</gene>
<dbReference type="SUPFAM" id="SSF51569">
    <property type="entry name" value="Aldolase"/>
    <property type="match status" value="1"/>
</dbReference>